<evidence type="ECO:0000256" key="4">
    <source>
        <dbReference type="ARBA" id="ARBA00022737"/>
    </source>
</evidence>
<keyword evidence="10" id="KW-0539">Nucleus</keyword>
<evidence type="ECO:0000313" key="16">
    <source>
        <dbReference type="Proteomes" id="UP001190640"/>
    </source>
</evidence>
<dbReference type="Pfam" id="PF13465">
    <property type="entry name" value="zf-H2C2_2"/>
    <property type="match status" value="1"/>
</dbReference>
<keyword evidence="6" id="KW-0862">Zinc</keyword>
<feature type="compositionally biased region" description="Basic and acidic residues" evidence="14">
    <location>
        <begin position="1"/>
        <end position="10"/>
    </location>
</feature>
<gene>
    <name evidence="17" type="primary">LOC129327090</name>
</gene>
<evidence type="ECO:0000313" key="17">
    <source>
        <dbReference type="RefSeq" id="XP_054831500.1"/>
    </source>
</evidence>
<dbReference type="FunFam" id="3.30.160.60:FF:002343">
    <property type="entry name" value="Zinc finger protein 33A"/>
    <property type="match status" value="1"/>
</dbReference>
<dbReference type="InterPro" id="IPR013087">
    <property type="entry name" value="Znf_C2H2_type"/>
</dbReference>
<evidence type="ECO:0000256" key="1">
    <source>
        <dbReference type="ARBA" id="ARBA00004123"/>
    </source>
</evidence>
<dbReference type="InterPro" id="IPR036236">
    <property type="entry name" value="Znf_C2H2_sf"/>
</dbReference>
<evidence type="ECO:0000256" key="8">
    <source>
        <dbReference type="ARBA" id="ARBA00023125"/>
    </source>
</evidence>
<dbReference type="RefSeq" id="XP_054831500.1">
    <property type="nucleotide sequence ID" value="XM_054975525.1"/>
</dbReference>
<feature type="domain" description="C2H2-type" evidence="15">
    <location>
        <begin position="242"/>
        <end position="269"/>
    </location>
</feature>
<dbReference type="PROSITE" id="PS00028">
    <property type="entry name" value="ZINC_FINGER_C2H2_1"/>
    <property type="match status" value="5"/>
</dbReference>
<evidence type="ECO:0000256" key="12">
    <source>
        <dbReference type="ARBA" id="ARBA00062613"/>
    </source>
</evidence>
<reference evidence="17" key="1">
    <citation type="submission" date="2025-08" db="UniProtKB">
        <authorList>
            <consortium name="RefSeq"/>
        </authorList>
    </citation>
    <scope>IDENTIFICATION</scope>
    <source>
        <tissue evidence="17">Blood</tissue>
    </source>
</reference>
<feature type="domain" description="C2H2-type" evidence="15">
    <location>
        <begin position="212"/>
        <end position="241"/>
    </location>
</feature>
<evidence type="ECO:0000256" key="14">
    <source>
        <dbReference type="SAM" id="MobiDB-lite"/>
    </source>
</evidence>
<dbReference type="SUPFAM" id="SSF57667">
    <property type="entry name" value="beta-beta-alpha zinc fingers"/>
    <property type="match status" value="5"/>
</dbReference>
<accession>A0AA97KU14</accession>
<feature type="domain" description="C2H2-type" evidence="15">
    <location>
        <begin position="298"/>
        <end position="325"/>
    </location>
</feature>
<evidence type="ECO:0000256" key="9">
    <source>
        <dbReference type="ARBA" id="ARBA00023163"/>
    </source>
</evidence>
<evidence type="ECO:0000256" key="6">
    <source>
        <dbReference type="ARBA" id="ARBA00022833"/>
    </source>
</evidence>
<dbReference type="FunFam" id="3.30.160.60:FF:002090">
    <property type="entry name" value="Zinc finger protein 473"/>
    <property type="match status" value="1"/>
</dbReference>
<dbReference type="GO" id="GO:0000978">
    <property type="term" value="F:RNA polymerase II cis-regulatory region sequence-specific DNA binding"/>
    <property type="evidence" value="ECO:0007669"/>
    <property type="project" value="TreeGrafter"/>
</dbReference>
<evidence type="ECO:0000256" key="13">
    <source>
        <dbReference type="PROSITE-ProRule" id="PRU00042"/>
    </source>
</evidence>
<keyword evidence="8" id="KW-0238">DNA-binding</keyword>
<keyword evidence="16" id="KW-1185">Reference proteome</keyword>
<dbReference type="GO" id="GO:0008270">
    <property type="term" value="F:zinc ion binding"/>
    <property type="evidence" value="ECO:0007669"/>
    <property type="project" value="UniProtKB-KW"/>
</dbReference>
<evidence type="ECO:0000256" key="3">
    <source>
        <dbReference type="ARBA" id="ARBA00022723"/>
    </source>
</evidence>
<name>A0AA97KU14_EUBMA</name>
<keyword evidence="5 13" id="KW-0863">Zinc-finger</keyword>
<keyword evidence="7" id="KW-0805">Transcription regulation</keyword>
<dbReference type="Gene3D" id="3.30.160.60">
    <property type="entry name" value="Classic Zinc Finger"/>
    <property type="match status" value="7"/>
</dbReference>
<dbReference type="PANTHER" id="PTHR24393:SF15">
    <property type="entry name" value="IP01243P-RELATED"/>
    <property type="match status" value="1"/>
</dbReference>
<feature type="domain" description="C2H2-type" evidence="15">
    <location>
        <begin position="135"/>
        <end position="162"/>
    </location>
</feature>
<keyword evidence="4" id="KW-0677">Repeat</keyword>
<comment type="similarity">
    <text evidence="2">Belongs to the krueppel C2H2-type zinc-finger protein family.</text>
</comment>
<evidence type="ECO:0000256" key="7">
    <source>
        <dbReference type="ARBA" id="ARBA00023015"/>
    </source>
</evidence>
<keyword evidence="3" id="KW-0479">Metal-binding</keyword>
<dbReference type="Proteomes" id="UP001190640">
    <property type="component" value="Chromosome 4"/>
</dbReference>
<dbReference type="Pfam" id="PF00096">
    <property type="entry name" value="zf-C2H2"/>
    <property type="match status" value="3"/>
</dbReference>
<feature type="domain" description="C2H2-type" evidence="15">
    <location>
        <begin position="270"/>
        <end position="297"/>
    </location>
</feature>
<dbReference type="KEGG" id="emc:129327090"/>
<evidence type="ECO:0000256" key="10">
    <source>
        <dbReference type="ARBA" id="ARBA00023242"/>
    </source>
</evidence>
<dbReference type="GO" id="GO:0005634">
    <property type="term" value="C:nucleus"/>
    <property type="evidence" value="ECO:0007669"/>
    <property type="project" value="UniProtKB-SubCell"/>
</dbReference>
<comment type="subcellular location">
    <subcellularLocation>
        <location evidence="1">Nucleus</location>
    </subcellularLocation>
</comment>
<evidence type="ECO:0000259" key="15">
    <source>
        <dbReference type="PROSITE" id="PS50157"/>
    </source>
</evidence>
<dbReference type="FunFam" id="3.30.160.60:FF:000340">
    <property type="entry name" value="zinc finger protein 473 isoform X1"/>
    <property type="match status" value="1"/>
</dbReference>
<dbReference type="SMART" id="SM00355">
    <property type="entry name" value="ZnF_C2H2"/>
    <property type="match status" value="6"/>
</dbReference>
<comment type="function">
    <text evidence="11">Involved in histone 3'-end pre-mRNA processing by associating with U7 snRNP and interacting with SLBP/pre-mRNA complex. Increases histone 3'-end pre-mRNA processing but has no effect on U7 snRNP levels, when overexpressed. Required for cell cycle progression from G1 to S phases.</text>
</comment>
<dbReference type="FunFam" id="3.30.160.60:FF:000396">
    <property type="entry name" value="Zinc finger protein"/>
    <property type="match status" value="1"/>
</dbReference>
<feature type="domain" description="C2H2-type" evidence="15">
    <location>
        <begin position="326"/>
        <end position="353"/>
    </location>
</feature>
<dbReference type="GO" id="GO:0001228">
    <property type="term" value="F:DNA-binding transcription activator activity, RNA polymerase II-specific"/>
    <property type="evidence" value="ECO:0007669"/>
    <property type="project" value="TreeGrafter"/>
</dbReference>
<evidence type="ECO:0000256" key="5">
    <source>
        <dbReference type="ARBA" id="ARBA00022771"/>
    </source>
</evidence>
<dbReference type="FunFam" id="3.30.160.60:FF:000384">
    <property type="entry name" value="Zinc finger protein 550"/>
    <property type="match status" value="1"/>
</dbReference>
<evidence type="ECO:0000256" key="2">
    <source>
        <dbReference type="ARBA" id="ARBA00006991"/>
    </source>
</evidence>
<feature type="domain" description="C2H2-type" evidence="15">
    <location>
        <begin position="83"/>
        <end position="107"/>
    </location>
</feature>
<organism evidence="16 17">
    <name type="scientific">Eublepharis macularius</name>
    <name type="common">Leopard gecko</name>
    <name type="synonym">Cyrtodactylus macularius</name>
    <dbReference type="NCBI Taxonomy" id="481883"/>
    <lineage>
        <taxon>Eukaryota</taxon>
        <taxon>Metazoa</taxon>
        <taxon>Chordata</taxon>
        <taxon>Craniata</taxon>
        <taxon>Vertebrata</taxon>
        <taxon>Euteleostomi</taxon>
        <taxon>Lepidosauria</taxon>
        <taxon>Squamata</taxon>
        <taxon>Bifurcata</taxon>
        <taxon>Gekkota</taxon>
        <taxon>Eublepharidae</taxon>
        <taxon>Eublepharinae</taxon>
        <taxon>Eublepharis</taxon>
    </lineage>
</organism>
<proteinExistence type="inferred from homology"/>
<dbReference type="FunFam" id="3.30.160.60:FF:001298">
    <property type="entry name" value="zinc finger protein 23 isoform X1"/>
    <property type="match status" value="1"/>
</dbReference>
<dbReference type="GeneID" id="129327090"/>
<keyword evidence="9" id="KW-0804">Transcription</keyword>
<dbReference type="AlphaFoldDB" id="A0AA97KU14"/>
<feature type="region of interest" description="Disordered" evidence="14">
    <location>
        <begin position="1"/>
        <end position="37"/>
    </location>
</feature>
<comment type="subunit">
    <text evidence="12">Interacts with the SLBP/pre-mRNA complex but not with SLBP alone. Interacts with LSM11 in a U7 snRNP-dependent manner.</text>
</comment>
<sequence length="448" mass="51066">MLAEKTKQPEVEEYSGNQEVRKPREGNQTQNAGGDLHTIQIQQETKKEKGKNESPVCSKNVSSKLCCNVHQRIHTEGRTHIWSECGKAFDERTQLDRHQKIHTREKAFISLVHGKILSQKANNDYQRIHTGEKLYNCSDCNKGFSNKSGLLQHQRIHTRENQYIWMEQGENNNQSACLTSHQSINSGISDYGETIHDSFQPARYQINSTIEKSCKNRPSGKSHRWNAELTSHQTVHRGNRPYNCLDCGQNFCNASNLARHQRIHTGEKPYKCFECGKSFGQKTNLIRHQGIHTGAKPYQCSECGKSFRWKVQLISHQTVHTGESPYQCLDCGQNFSSSSNLTRHQRIHTVEKPYKHWEHETHFNQSTSLTSHENVHTGAKQYHLTEWGQSVNPSQDACAMLCPTQPQCSSTLSSMVNKHDKGQQHPSLDATQFVKLYFGGLLKSNPAT</sequence>
<dbReference type="PANTHER" id="PTHR24393">
    <property type="entry name" value="ZINC FINGER PROTEIN"/>
    <property type="match status" value="1"/>
</dbReference>
<dbReference type="PROSITE" id="PS50157">
    <property type="entry name" value="ZINC_FINGER_C2H2_2"/>
    <property type="match status" value="7"/>
</dbReference>
<evidence type="ECO:0000256" key="11">
    <source>
        <dbReference type="ARBA" id="ARBA00054787"/>
    </source>
</evidence>
<protein>
    <submittedName>
        <fullName evidence="17">Zinc finger protein 501-like</fullName>
    </submittedName>
</protein>